<organism evidence="1 2">
    <name type="scientific">Spodoptera eridania nucleopolyhedrovirus</name>
    <dbReference type="NCBI Taxonomy" id="2315721"/>
    <lineage>
        <taxon>Viruses</taxon>
        <taxon>Viruses incertae sedis</taxon>
        <taxon>Naldaviricetes</taxon>
        <taxon>Lefavirales</taxon>
        <taxon>Baculoviridae</taxon>
        <taxon>Alphabaculovirus</taxon>
        <taxon>Alphabaculovirus speridaniae</taxon>
    </lineage>
</organism>
<dbReference type="GeneID" id="80539041"/>
<accession>A0ABX6TQM7</accession>
<proteinExistence type="predicted"/>
<dbReference type="RefSeq" id="YP_010800437.1">
    <property type="nucleotide sequence ID" value="NC_076869.1"/>
</dbReference>
<dbReference type="Proteomes" id="UP000831439">
    <property type="component" value="Segment"/>
</dbReference>
<evidence type="ECO:0000313" key="1">
    <source>
        <dbReference type="EMBL" id="QNV47780.1"/>
    </source>
</evidence>
<reference evidence="1 2" key="1">
    <citation type="journal article" date="2020" name="Genomics">
        <title>Characterization of a novel alphabaculovirus isolated from the Southern armyworm, Spodoptera eridania (Cramer, 1782) (Lepidoptera: Noctuidae) and the evolution of odv-e66, a bacterium-acquired baculoviral chondroitinase gene.</title>
        <authorList>
            <person name="Rodrigues D.T."/>
            <person name="Peterson L."/>
            <person name="de Oliveira L.B."/>
            <person name="Sosa-Gomez D.R."/>
            <person name="Ribeiro B.M."/>
            <person name="Ardisson-Araujo D.M.P."/>
        </authorList>
    </citation>
    <scope>NUCLEOTIDE SEQUENCE [LARGE SCALE GENOMIC DNA]</scope>
    <source>
        <strain evidence="1">CNPSo-165</strain>
    </source>
</reference>
<keyword evidence="2" id="KW-1185">Reference proteome</keyword>
<dbReference type="EMBL" id="MT040195">
    <property type="protein sequence ID" value="QNV47780.1"/>
    <property type="molecule type" value="Genomic_DNA"/>
</dbReference>
<protein>
    <submittedName>
        <fullName evidence="1">NAD-glutamate dehydrogenase</fullName>
    </submittedName>
</protein>
<name>A0ABX6TQM7_9ABAC</name>
<sequence>MFSSLTTSSQRLLFDILHDERGFDYVKEDYLLLSGFSRNKKLSTTTSKQFRVVVDGSMQHWQMVTSDSSWQDYILFPDLYKCPGRPGQLSLMSDLQLKCFDVLQKNIKFRHVSTLEDARNYKETLLSTLKLPWQLCALFFFPCLDEINFRLDDVKILRKCNNGHPTYDRRRYLKQCFCWVCGAETFKFLK</sequence>
<evidence type="ECO:0000313" key="2">
    <source>
        <dbReference type="Proteomes" id="UP000831439"/>
    </source>
</evidence>